<feature type="region of interest" description="Disordered" evidence="1">
    <location>
        <begin position="177"/>
        <end position="254"/>
    </location>
</feature>
<protein>
    <submittedName>
        <fullName evidence="2">Uncharacterized protein</fullName>
    </submittedName>
</protein>
<name>A0A1X9YRY4_9BACT</name>
<feature type="region of interest" description="Disordered" evidence="1">
    <location>
        <begin position="26"/>
        <end position="58"/>
    </location>
</feature>
<evidence type="ECO:0000313" key="3">
    <source>
        <dbReference type="Proteomes" id="UP000266292"/>
    </source>
</evidence>
<evidence type="ECO:0000256" key="1">
    <source>
        <dbReference type="SAM" id="MobiDB-lite"/>
    </source>
</evidence>
<dbReference type="AlphaFoldDB" id="A0A1X9YRY4"/>
<feature type="compositionally biased region" description="Basic and acidic residues" evidence="1">
    <location>
        <begin position="26"/>
        <end position="44"/>
    </location>
</feature>
<dbReference type="Proteomes" id="UP000266292">
    <property type="component" value="Chromosome"/>
</dbReference>
<proteinExistence type="predicted"/>
<sequence>MRDDRENRYFRGDTDRNDSRFMREYEARFRGQEHPRSHSDRRGNDYGNEGSYRSRDYGMEDNYYENTRRDRRSLGDIRQGYGFSSFGDASDSYENDMHDMQRERNARYDQGYGNGRLSGYSGSAFGGANYSAHGGYGGAADYGAMSGARGNMEDYVSSSGYGGGGYGHMYSNRGVPDFGNSRRSSDEEGYSGRELGNTYTNRYYDSDPGGQRSPGSNRRQRGASDRGYDTGERNFYNRGDRTDRGGYINKDMNY</sequence>
<reference evidence="3" key="1">
    <citation type="submission" date="2017-05" db="EMBL/GenBank/DDBJ databases">
        <authorList>
            <person name="Ray J."/>
            <person name="Price M."/>
            <person name="Deutschbauer A."/>
        </authorList>
    </citation>
    <scope>NUCLEOTIDE SEQUENCE [LARGE SCALE GENOMIC DNA]</scope>
    <source>
        <strain evidence="3">DSM 19842</strain>
    </source>
</reference>
<accession>A0A1X9YRY4</accession>
<dbReference type="KEGG" id="pact:CA264_09200"/>
<dbReference type="EMBL" id="CP021235">
    <property type="protein sequence ID" value="ARS35601.1"/>
    <property type="molecule type" value="Genomic_DNA"/>
</dbReference>
<keyword evidence="3" id="KW-1185">Reference proteome</keyword>
<evidence type="ECO:0000313" key="2">
    <source>
        <dbReference type="EMBL" id="ARS35601.1"/>
    </source>
</evidence>
<dbReference type="OrthoDB" id="850082at2"/>
<organism evidence="2 3">
    <name type="scientific">Pontibacter actiniarum</name>
    <dbReference type="NCBI Taxonomy" id="323450"/>
    <lineage>
        <taxon>Bacteria</taxon>
        <taxon>Pseudomonadati</taxon>
        <taxon>Bacteroidota</taxon>
        <taxon>Cytophagia</taxon>
        <taxon>Cytophagales</taxon>
        <taxon>Hymenobacteraceae</taxon>
        <taxon>Pontibacter</taxon>
    </lineage>
</organism>
<gene>
    <name evidence="2" type="ORF">CA264_09200</name>
</gene>
<dbReference type="STRING" id="709015.GCA_000472485_01853"/>
<feature type="compositionally biased region" description="Basic and acidic residues" evidence="1">
    <location>
        <begin position="222"/>
        <end position="232"/>
    </location>
</feature>